<proteinExistence type="predicted"/>
<dbReference type="InterPro" id="IPR017896">
    <property type="entry name" value="4Fe4S_Fe-S-bd"/>
</dbReference>
<dbReference type="GeneID" id="8682020"/>
<dbReference type="SUPFAM" id="SSF54862">
    <property type="entry name" value="4Fe-4S ferredoxins"/>
    <property type="match status" value="1"/>
</dbReference>
<dbReference type="eggNOG" id="arCOG02650">
    <property type="taxonomic scope" value="Archaea"/>
</dbReference>
<dbReference type="GO" id="GO:0052592">
    <property type="term" value="F:oxidoreductase activity, acting on CH or CH2 groups, with an iron-sulfur protein as acceptor"/>
    <property type="evidence" value="ECO:0007669"/>
    <property type="project" value="TreeGrafter"/>
</dbReference>
<reference evidence="3" key="3">
    <citation type="journal article" date="2011" name="PLoS ONE">
        <title>Genome sequence of a mesophilic hydrogenotrophic methanogen Methanocella paludicola, the first cultivated representative of the order Methanocellales.</title>
        <authorList>
            <person name="Sakai S."/>
            <person name="Takaki Y."/>
            <person name="Shimamura S."/>
            <person name="Sekine M."/>
            <person name="Tajima T."/>
            <person name="Kosugi H."/>
            <person name="Ichikawa N."/>
            <person name="Tasumi E."/>
            <person name="Hiraki A.T."/>
            <person name="Shimizu A."/>
            <person name="Kato Y."/>
            <person name="Nishiko R."/>
            <person name="Mori K."/>
            <person name="Fujita N."/>
            <person name="Imachi H."/>
            <person name="Takai K."/>
        </authorList>
    </citation>
    <scope>NUCLEOTIDE SEQUENCE [LARGE SCALE GENOMIC DNA]</scope>
    <source>
        <strain evidence="3">DSM 17711 / JCM 13418 / NBRC 101707 / SANAE</strain>
    </source>
</reference>
<dbReference type="InterPro" id="IPR045220">
    <property type="entry name" value="FRHB/FDHB/HCAR-like"/>
</dbReference>
<dbReference type="PANTHER" id="PTHR31332">
    <property type="entry name" value="7-HYDROXYMETHYL CHLOROPHYLL A REDUCTASE, CHLOROPLASTIC"/>
    <property type="match status" value="1"/>
</dbReference>
<dbReference type="FunCoup" id="D1Z0M4">
    <property type="interactions" value="1"/>
</dbReference>
<keyword evidence="3" id="KW-1185">Reference proteome</keyword>
<dbReference type="InterPro" id="IPR007516">
    <property type="entry name" value="Co_F420_Hydgase/DH_bsu_N"/>
</dbReference>
<dbReference type="PANTHER" id="PTHR31332:SF0">
    <property type="entry name" value="7-HYDROXYMETHYL CHLOROPHYLL A REDUCTASE, CHLOROPLASTIC"/>
    <property type="match status" value="1"/>
</dbReference>
<dbReference type="PROSITE" id="PS00198">
    <property type="entry name" value="4FE4S_FER_1"/>
    <property type="match status" value="1"/>
</dbReference>
<reference evidence="2 3" key="2">
    <citation type="journal article" date="2008" name="Int. J. Syst. Evol. Microbiol.">
        <title>Methanocella paludicola gen. nov., sp. nov., a methane-producing archaeon, the first isolate of the lineage 'Rice Cluster I', and proposal of the new archaeal order Methanocellales ord. nov.</title>
        <authorList>
            <person name="Sakai S."/>
            <person name="Imachi H."/>
            <person name="Hanada S."/>
            <person name="Ohashi A."/>
            <person name="Harada H."/>
            <person name="Kamagata Y."/>
        </authorList>
    </citation>
    <scope>NUCLEOTIDE SEQUENCE [LARGE SCALE GENOMIC DNA]</scope>
    <source>
        <strain evidence="3">DSM 17711 / JCM 13418 / NBRC 101707 / SANAE</strain>
    </source>
</reference>
<organism evidence="2 3">
    <name type="scientific">Methanocella paludicola (strain DSM 17711 / JCM 13418 / NBRC 101707 / SANAE)</name>
    <dbReference type="NCBI Taxonomy" id="304371"/>
    <lineage>
        <taxon>Archaea</taxon>
        <taxon>Methanobacteriati</taxon>
        <taxon>Methanobacteriota</taxon>
        <taxon>Stenosarchaea group</taxon>
        <taxon>Methanomicrobia</taxon>
        <taxon>Methanocellales</taxon>
        <taxon>Methanocellaceae</taxon>
        <taxon>Methanocella</taxon>
    </lineage>
</organism>
<dbReference type="RefSeq" id="WP_012900920.1">
    <property type="nucleotide sequence ID" value="NC_013665.1"/>
</dbReference>
<dbReference type="AlphaFoldDB" id="D1Z0M4"/>
<dbReference type="Pfam" id="PF04432">
    <property type="entry name" value="FrhB_FdhB_C"/>
    <property type="match status" value="1"/>
</dbReference>
<feature type="domain" description="4Fe-4S ferredoxin-type" evidence="1">
    <location>
        <begin position="18"/>
        <end position="47"/>
    </location>
</feature>
<gene>
    <name evidence="2" type="primary">frhB-1</name>
    <name evidence="2" type="ordered locus">MCP_2174</name>
</gene>
<dbReference type="Proteomes" id="UP000001882">
    <property type="component" value="Chromosome"/>
</dbReference>
<protein>
    <submittedName>
        <fullName evidence="2">Coenzyme F420 hydrogenase subunit beta</fullName>
    </submittedName>
</protein>
<feature type="domain" description="4Fe-4S ferredoxin-type" evidence="1">
    <location>
        <begin position="50"/>
        <end position="77"/>
    </location>
</feature>
<dbReference type="OrthoDB" id="38261at2157"/>
<accession>D1Z0M4</accession>
<dbReference type="STRING" id="304371.MCP_2174"/>
<evidence type="ECO:0000259" key="1">
    <source>
        <dbReference type="PROSITE" id="PS51379"/>
    </source>
</evidence>
<dbReference type="Gene3D" id="3.30.70.20">
    <property type="match status" value="1"/>
</dbReference>
<dbReference type="PROSITE" id="PS51379">
    <property type="entry name" value="4FE4S_FER_2"/>
    <property type="match status" value="2"/>
</dbReference>
<sequence length="341" mass="36594">MLNNAIATPALQPFQELEQSVWKKEMCAGCRGCITVCPANTLAYDLKLARPYQITPCVDCKACLDACPRTPANMDKLSLDILGPHLDVYNVKATAGNKRYQNGGAVTALLKTALDEGLVDRVIVMGADRWAQKAYARVVSDSSSLDRAAGSIYMNNDALETMKDIMKDDSIRNVAIVGTPCAIQSIGLLRKSSNEYSVKLTQKIRFAIGLFCFESFDDRLIPEVTKRLGVPSWRIAKMNAGEGRLTVTLRSGEVKTLPLSSLAEFVKPGCRKCNDFTSKLADISVGSVGSAAGSSVVITRTPEGAGLLEIAREVGAIDVAGGVDVAAIEKVGKLKLKKNGF</sequence>
<evidence type="ECO:0000313" key="3">
    <source>
        <dbReference type="Proteomes" id="UP000001882"/>
    </source>
</evidence>
<dbReference type="Pfam" id="PF13237">
    <property type="entry name" value="Fer4_10"/>
    <property type="match status" value="1"/>
</dbReference>
<dbReference type="KEGG" id="mpd:MCP_2174"/>
<dbReference type="InParanoid" id="D1Z0M4"/>
<dbReference type="InterPro" id="IPR017900">
    <property type="entry name" value="4Fe4S_Fe_S_CS"/>
</dbReference>
<dbReference type="EMBL" id="AP011532">
    <property type="protein sequence ID" value="BAI62246.1"/>
    <property type="molecule type" value="Genomic_DNA"/>
</dbReference>
<evidence type="ECO:0000313" key="2">
    <source>
        <dbReference type="EMBL" id="BAI62246.1"/>
    </source>
</evidence>
<reference evidence="2 3" key="1">
    <citation type="journal article" date="2007" name="Appl. Environ. Microbiol.">
        <title>Isolation of key methanogens for global methane emission from rice paddy fields: a novel isolate affiliated with the clone cluster rice cluster I.</title>
        <authorList>
            <person name="Sakai S."/>
            <person name="Imachi H."/>
            <person name="Sekiguchi Y."/>
            <person name="Ohashi A."/>
            <person name="Harada H."/>
            <person name="Kamagata Y."/>
        </authorList>
    </citation>
    <scope>NUCLEOTIDE SEQUENCE [LARGE SCALE GENOMIC DNA]</scope>
    <source>
        <strain evidence="3">DSM 17711 / JCM 13418 / NBRC 101707 / SANAE</strain>
    </source>
</reference>
<dbReference type="Pfam" id="PF04422">
    <property type="entry name" value="FrhB_FdhB_N"/>
    <property type="match status" value="1"/>
</dbReference>
<name>D1Z0M4_METPS</name>
<dbReference type="InterPro" id="IPR007525">
    <property type="entry name" value="FrhB_FdhB_C"/>
</dbReference>